<protein>
    <submittedName>
        <fullName evidence="2">Cupin domain-containing protein</fullName>
    </submittedName>
</protein>
<evidence type="ECO:0000313" key="3">
    <source>
        <dbReference type="Proteomes" id="UP000509638"/>
    </source>
</evidence>
<organism evidence="2 3">
    <name type="scientific">Microbacterium oleivorans</name>
    <dbReference type="NCBI Taxonomy" id="273677"/>
    <lineage>
        <taxon>Bacteria</taxon>
        <taxon>Bacillati</taxon>
        <taxon>Actinomycetota</taxon>
        <taxon>Actinomycetes</taxon>
        <taxon>Micrococcales</taxon>
        <taxon>Microbacteriaceae</taxon>
        <taxon>Microbacterium</taxon>
    </lineage>
</organism>
<accession>A0A7D5EYJ3</accession>
<feature type="domain" description="Cupin type-2" evidence="1">
    <location>
        <begin position="29"/>
        <end position="90"/>
    </location>
</feature>
<dbReference type="SUPFAM" id="SSF51182">
    <property type="entry name" value="RmlC-like cupins"/>
    <property type="match status" value="1"/>
</dbReference>
<dbReference type="Proteomes" id="UP000509638">
    <property type="component" value="Chromosome"/>
</dbReference>
<proteinExistence type="predicted"/>
<reference evidence="2 3" key="1">
    <citation type="submission" date="2020-06" db="EMBL/GenBank/DDBJ databases">
        <authorList>
            <person name="Jo H."/>
        </authorList>
    </citation>
    <scope>NUCLEOTIDE SEQUENCE [LARGE SCALE GENOMIC DNA]</scope>
    <source>
        <strain evidence="2 3">I46</strain>
    </source>
</reference>
<evidence type="ECO:0000259" key="1">
    <source>
        <dbReference type="Pfam" id="PF07883"/>
    </source>
</evidence>
<dbReference type="AlphaFoldDB" id="A0A7D5EYJ3"/>
<dbReference type="EMBL" id="CP058316">
    <property type="protein sequence ID" value="QLD13326.1"/>
    <property type="molecule type" value="Genomic_DNA"/>
</dbReference>
<evidence type="ECO:0000313" key="2">
    <source>
        <dbReference type="EMBL" id="QLD13326.1"/>
    </source>
</evidence>
<dbReference type="Pfam" id="PF07883">
    <property type="entry name" value="Cupin_2"/>
    <property type="match status" value="1"/>
</dbReference>
<dbReference type="Gene3D" id="2.60.120.10">
    <property type="entry name" value="Jelly Rolls"/>
    <property type="match status" value="1"/>
</dbReference>
<sequence length="240" mass="24962">MAPSSFPGGTSVTDLAVYADAAPDGICGGTPHMHLASTEAYIVTAGTGELHTIDARGFRRTALAPGAVVWFTPGTIHRAVNTGDLRVVVVMSNAGLPEAGDAVMTFPPEVLADPARYARTARIPTDADERDRAAAAAARRDEAVRGFDRLREHVEAGDADALAEFHAAAVRIVAPRAAGWEEIVRQRPLRLAEQAVASAAAIARGEGGHLAAAAVHVAPSADGPRGFGMCGRLRPYDVSD</sequence>
<dbReference type="InterPro" id="IPR013096">
    <property type="entry name" value="Cupin_2"/>
</dbReference>
<name>A0A7D5EYJ3_9MICO</name>
<dbReference type="InterPro" id="IPR014710">
    <property type="entry name" value="RmlC-like_jellyroll"/>
</dbReference>
<gene>
    <name evidence="2" type="ORF">HW566_11670</name>
</gene>
<dbReference type="InterPro" id="IPR011051">
    <property type="entry name" value="RmlC_Cupin_sf"/>
</dbReference>